<evidence type="ECO:0000256" key="1">
    <source>
        <dbReference type="ARBA" id="ARBA00006484"/>
    </source>
</evidence>
<dbReference type="Gene3D" id="3.40.50.720">
    <property type="entry name" value="NAD(P)-binding Rossmann-like Domain"/>
    <property type="match status" value="1"/>
</dbReference>
<dbReference type="Proteomes" id="UP000626844">
    <property type="component" value="Unassembled WGS sequence"/>
</dbReference>
<protein>
    <submittedName>
        <fullName evidence="4">SDR family oxidoreductase</fullName>
    </submittedName>
</protein>
<keyword evidence="2" id="KW-0560">Oxidoreductase</keyword>
<dbReference type="InterPro" id="IPR020904">
    <property type="entry name" value="Sc_DH/Rdtase_CS"/>
</dbReference>
<dbReference type="GO" id="GO:0016616">
    <property type="term" value="F:oxidoreductase activity, acting on the CH-OH group of donors, NAD or NADP as acceptor"/>
    <property type="evidence" value="ECO:0007669"/>
    <property type="project" value="TreeGrafter"/>
</dbReference>
<dbReference type="RefSeq" id="WP_191158588.1">
    <property type="nucleotide sequence ID" value="NZ_JACXAI010000014.1"/>
</dbReference>
<dbReference type="CDD" id="cd05233">
    <property type="entry name" value="SDR_c"/>
    <property type="match status" value="1"/>
</dbReference>
<dbReference type="FunFam" id="3.40.50.720:FF:000084">
    <property type="entry name" value="Short-chain dehydrogenase reductase"/>
    <property type="match status" value="1"/>
</dbReference>
<dbReference type="InterPro" id="IPR036291">
    <property type="entry name" value="NAD(P)-bd_dom_sf"/>
</dbReference>
<dbReference type="AlphaFoldDB" id="A0A926NG86"/>
<accession>A0A926NG86</accession>
<reference evidence="4" key="1">
    <citation type="submission" date="2020-09" db="EMBL/GenBank/DDBJ databases">
        <title>A novel bacterium of genus Bacillus, isolated from South China Sea.</title>
        <authorList>
            <person name="Huang H."/>
            <person name="Mo K."/>
            <person name="Hu Y."/>
        </authorList>
    </citation>
    <scope>NUCLEOTIDE SEQUENCE</scope>
    <source>
        <strain evidence="4">IB182487</strain>
    </source>
</reference>
<evidence type="ECO:0000313" key="5">
    <source>
        <dbReference type="Proteomes" id="UP000626844"/>
    </source>
</evidence>
<organism evidence="4 5">
    <name type="scientific">Metabacillus arenae</name>
    <dbReference type="NCBI Taxonomy" id="2771434"/>
    <lineage>
        <taxon>Bacteria</taxon>
        <taxon>Bacillati</taxon>
        <taxon>Bacillota</taxon>
        <taxon>Bacilli</taxon>
        <taxon>Bacillales</taxon>
        <taxon>Bacillaceae</taxon>
        <taxon>Metabacillus</taxon>
    </lineage>
</organism>
<evidence type="ECO:0000256" key="3">
    <source>
        <dbReference type="RuleBase" id="RU000363"/>
    </source>
</evidence>
<keyword evidence="5" id="KW-1185">Reference proteome</keyword>
<dbReference type="EMBL" id="JACXAI010000014">
    <property type="protein sequence ID" value="MBD1380994.1"/>
    <property type="molecule type" value="Genomic_DNA"/>
</dbReference>
<dbReference type="SUPFAM" id="SSF51735">
    <property type="entry name" value="NAD(P)-binding Rossmann-fold domains"/>
    <property type="match status" value="1"/>
</dbReference>
<dbReference type="InterPro" id="IPR002347">
    <property type="entry name" value="SDR_fam"/>
</dbReference>
<name>A0A926NG86_9BACI</name>
<dbReference type="PANTHER" id="PTHR42760">
    <property type="entry name" value="SHORT-CHAIN DEHYDROGENASES/REDUCTASES FAMILY MEMBER"/>
    <property type="match status" value="1"/>
</dbReference>
<comment type="similarity">
    <text evidence="1 3">Belongs to the short-chain dehydrogenases/reductases (SDR) family.</text>
</comment>
<evidence type="ECO:0000256" key="2">
    <source>
        <dbReference type="ARBA" id="ARBA00023002"/>
    </source>
</evidence>
<comment type="caution">
    <text evidence="4">The sequence shown here is derived from an EMBL/GenBank/DDBJ whole genome shotgun (WGS) entry which is preliminary data.</text>
</comment>
<dbReference type="Pfam" id="PF00106">
    <property type="entry name" value="adh_short"/>
    <property type="match status" value="1"/>
</dbReference>
<dbReference type="PROSITE" id="PS00061">
    <property type="entry name" value="ADH_SHORT"/>
    <property type="match status" value="1"/>
</dbReference>
<dbReference type="PRINTS" id="PR00081">
    <property type="entry name" value="GDHRDH"/>
</dbReference>
<dbReference type="GO" id="GO:0008206">
    <property type="term" value="P:bile acid metabolic process"/>
    <property type="evidence" value="ECO:0007669"/>
    <property type="project" value="UniProtKB-ARBA"/>
</dbReference>
<dbReference type="PRINTS" id="PR00080">
    <property type="entry name" value="SDRFAMILY"/>
</dbReference>
<gene>
    <name evidence="4" type="ORF">IC621_12195</name>
</gene>
<sequence>MFIDIKDKVIIITGSSGGIGKELAIKFAELGAKVVINGRKEEKIQEVYNIIKSRGCEPPLAIQANLRKYENVENLINKTYEQYGKIDVLINNAGGSFSAPAEEISANGWNAVIETNLSSVFYCSKAAFNIMRNQQHGGKIINISSVAAFLPDVHYSPYSAAKGGLNLLTETLAVEWAKYNILVNGIAPGFIDTKASINQGSGDTNEIALRRRGKPEDLFGAALLLVSDLSNYITGETIRVDGGLRGALRNV</sequence>
<evidence type="ECO:0000313" key="4">
    <source>
        <dbReference type="EMBL" id="MBD1380994.1"/>
    </source>
</evidence>
<proteinExistence type="inferred from homology"/>